<accession>A0A2S5RHX7</accession>
<sequence length="47" mass="5777">MKYQKIKNYKDEEFRRLSGVKRSTFKKIIALLEEAEKNKKEVENQMR</sequence>
<dbReference type="Proteomes" id="UP000239425">
    <property type="component" value="Unassembled WGS sequence"/>
</dbReference>
<evidence type="ECO:0000313" key="2">
    <source>
        <dbReference type="Proteomes" id="UP000239425"/>
    </source>
</evidence>
<protein>
    <submittedName>
        <fullName evidence="1">Uncharacterized protein</fullName>
    </submittedName>
</protein>
<proteinExistence type="predicted"/>
<reference evidence="1 2" key="1">
    <citation type="submission" date="2017-11" db="EMBL/GenBank/DDBJ databases">
        <title>Comparative genomic analysis of Holospora spp., intranuclear symbionts of paramecia.</title>
        <authorList>
            <person name="Garushyants S.K."/>
            <person name="Beliavskaya A."/>
            <person name="Malko D.B."/>
            <person name="Logacheva M.D."/>
            <person name="Rautian M.S."/>
            <person name="Gelfand M.S."/>
        </authorList>
    </citation>
    <scope>NUCLEOTIDE SEQUENCE [LARGE SCALE GENOMIC DNA]</scope>
    <source>
        <strain evidence="2">02AZ16</strain>
    </source>
</reference>
<gene>
    <name evidence="1" type="ORF">HCUR_00090</name>
</gene>
<name>A0A2S5RHX7_9PROT</name>
<dbReference type="EMBL" id="PHHC01000014">
    <property type="protein sequence ID" value="PPE06877.1"/>
    <property type="molecule type" value="Genomic_DNA"/>
</dbReference>
<dbReference type="AlphaFoldDB" id="A0A2S5RHX7"/>
<comment type="caution">
    <text evidence="1">The sequence shown here is derived from an EMBL/GenBank/DDBJ whole genome shotgun (WGS) entry which is preliminary data.</text>
</comment>
<keyword evidence="2" id="KW-1185">Reference proteome</keyword>
<evidence type="ECO:0000313" key="1">
    <source>
        <dbReference type="EMBL" id="PPE06877.1"/>
    </source>
</evidence>
<organism evidence="1 2">
    <name type="scientific">Holospora curviuscula</name>
    <dbReference type="NCBI Taxonomy" id="1082868"/>
    <lineage>
        <taxon>Bacteria</taxon>
        <taxon>Pseudomonadati</taxon>
        <taxon>Pseudomonadota</taxon>
        <taxon>Alphaproteobacteria</taxon>
        <taxon>Holosporales</taxon>
        <taxon>Holosporaceae</taxon>
        <taxon>Holospora</taxon>
    </lineage>
</organism>